<protein>
    <submittedName>
        <fullName evidence="2">Uncharacterized protein</fullName>
    </submittedName>
</protein>
<feature type="compositionally biased region" description="Basic and acidic residues" evidence="1">
    <location>
        <begin position="103"/>
        <end position="116"/>
    </location>
</feature>
<organism evidence="2">
    <name type="scientific">Noctiluca scintillans</name>
    <name type="common">Sea sparkle</name>
    <name type="synonym">Red tide dinoflagellate</name>
    <dbReference type="NCBI Taxonomy" id="2966"/>
    <lineage>
        <taxon>Eukaryota</taxon>
        <taxon>Sar</taxon>
        <taxon>Alveolata</taxon>
        <taxon>Dinophyceae</taxon>
        <taxon>Noctilucales</taxon>
        <taxon>Noctilucaceae</taxon>
        <taxon>Noctiluca</taxon>
    </lineage>
</organism>
<evidence type="ECO:0000256" key="1">
    <source>
        <dbReference type="SAM" id="MobiDB-lite"/>
    </source>
</evidence>
<proteinExistence type="predicted"/>
<feature type="region of interest" description="Disordered" evidence="1">
    <location>
        <begin position="76"/>
        <end position="116"/>
    </location>
</feature>
<name>A0A7S1AQU1_NOCSC</name>
<gene>
    <name evidence="2" type="ORF">NSCI0253_LOCUS36524</name>
</gene>
<dbReference type="EMBL" id="HBFQ01051232">
    <property type="protein sequence ID" value="CAD8862169.1"/>
    <property type="molecule type" value="Transcribed_RNA"/>
</dbReference>
<feature type="compositionally biased region" description="Basic and acidic residues" evidence="1">
    <location>
        <begin position="82"/>
        <end position="93"/>
    </location>
</feature>
<reference evidence="2" key="1">
    <citation type="submission" date="2021-01" db="EMBL/GenBank/DDBJ databases">
        <authorList>
            <person name="Corre E."/>
            <person name="Pelletier E."/>
            <person name="Niang G."/>
            <person name="Scheremetjew M."/>
            <person name="Finn R."/>
            <person name="Kale V."/>
            <person name="Holt S."/>
            <person name="Cochrane G."/>
            <person name="Meng A."/>
            <person name="Brown T."/>
            <person name="Cohen L."/>
        </authorList>
    </citation>
    <scope>NUCLEOTIDE SEQUENCE</scope>
</reference>
<sequence length="116" mass="13650">MTHPMQFRRRLLCRMFPRMSSLLKFKPFVRTRRDPPATDEPEPAETTFEKWLTECASEGETAFLRDWLALSVQGHDTNSADTNRKDWGQRRDFVPTQPPNETRPTDLKKEPMKLSL</sequence>
<accession>A0A7S1AQU1</accession>
<evidence type="ECO:0000313" key="2">
    <source>
        <dbReference type="EMBL" id="CAD8862169.1"/>
    </source>
</evidence>
<dbReference type="AlphaFoldDB" id="A0A7S1AQU1"/>